<dbReference type="STRING" id="1423715.FD25_GL001802"/>
<dbReference type="RefSeq" id="WP_057800683.1">
    <property type="nucleotide sequence ID" value="NZ_AZDV01000003.1"/>
</dbReference>
<accession>A0A0R1LK33</accession>
<organism evidence="2 3">
    <name type="scientific">Levilactobacillus acidifarinae DSM 19394 = JCM 15949</name>
    <dbReference type="NCBI Taxonomy" id="1423715"/>
    <lineage>
        <taxon>Bacteria</taxon>
        <taxon>Bacillati</taxon>
        <taxon>Bacillota</taxon>
        <taxon>Bacilli</taxon>
        <taxon>Lactobacillales</taxon>
        <taxon>Lactobacillaceae</taxon>
        <taxon>Levilactobacillus</taxon>
    </lineage>
</organism>
<dbReference type="Proteomes" id="UP000051955">
    <property type="component" value="Unassembled WGS sequence"/>
</dbReference>
<dbReference type="EMBL" id="AZDV01000003">
    <property type="protein sequence ID" value="KRK96315.1"/>
    <property type="molecule type" value="Genomic_DNA"/>
</dbReference>
<keyword evidence="3" id="KW-1185">Reference proteome</keyword>
<protein>
    <submittedName>
        <fullName evidence="2">Abortive phage resistance protein</fullName>
    </submittedName>
</protein>
<dbReference type="Pfam" id="PF13304">
    <property type="entry name" value="AAA_21"/>
    <property type="match status" value="1"/>
</dbReference>
<evidence type="ECO:0000313" key="2">
    <source>
        <dbReference type="EMBL" id="KRK96315.1"/>
    </source>
</evidence>
<evidence type="ECO:0000259" key="1">
    <source>
        <dbReference type="SMART" id="SM00382"/>
    </source>
</evidence>
<name>A0A0R1LK33_9LACO</name>
<dbReference type="SUPFAM" id="SSF52540">
    <property type="entry name" value="P-loop containing nucleoside triphosphate hydrolases"/>
    <property type="match status" value="1"/>
</dbReference>
<feature type="domain" description="AAA+ ATPase" evidence="1">
    <location>
        <begin position="45"/>
        <end position="380"/>
    </location>
</feature>
<sequence>MLISFTLKNFRSYRNEATLSMETGERLRKYDRENTLKIPYTKDKVLKSVAMFGANGSGKSTVIKGLNLMRQMVLRPTQDVSQQLPYDPFRLNEDAAHQPTQFEISFVKDDFSYSYRLTYTQERVIDEVLRERNLATPNAQQKVLFERTGTKIQVTPNGQDEALKTTRPNALLLYSLQASNYAPAVRVFNWFRNDLIIFNQQVDFSLFDNGFINDQRVQRELNDFLRASDVNIIGLGYRETAVTPETTKFLTQLLQLSGNLEEPLSQKAEAKQRSLYTVHKRYNDQGERVGNVEIPLNAESTGTQRIVLIALAIISSQIQHNQKTLIFDEFEEGLHYEMAVGLLNLFNSSKNQNQFVLATHQLELLDAHIRTDQIYFTEKNYRGESDLYSLFDYGTSVARSDVAFSKRYIKGQFGAIPVINLESFQADLARSEDGKDSTSHE</sequence>
<dbReference type="OrthoDB" id="9809324at2"/>
<dbReference type="Gene3D" id="3.40.50.300">
    <property type="entry name" value="P-loop containing nucleotide triphosphate hydrolases"/>
    <property type="match status" value="1"/>
</dbReference>
<dbReference type="InterPro" id="IPR003593">
    <property type="entry name" value="AAA+_ATPase"/>
</dbReference>
<dbReference type="GO" id="GO:0016887">
    <property type="term" value="F:ATP hydrolysis activity"/>
    <property type="evidence" value="ECO:0007669"/>
    <property type="project" value="InterPro"/>
</dbReference>
<dbReference type="PATRIC" id="fig|1423715.3.peg.1849"/>
<dbReference type="PANTHER" id="PTHR40396:SF1">
    <property type="entry name" value="ATPASE AAA-TYPE CORE DOMAIN-CONTAINING PROTEIN"/>
    <property type="match status" value="1"/>
</dbReference>
<dbReference type="AlphaFoldDB" id="A0A0R1LK33"/>
<gene>
    <name evidence="2" type="ORF">FD25_GL001802</name>
</gene>
<comment type="caution">
    <text evidence="2">The sequence shown here is derived from an EMBL/GenBank/DDBJ whole genome shotgun (WGS) entry which is preliminary data.</text>
</comment>
<dbReference type="GO" id="GO:0005524">
    <property type="term" value="F:ATP binding"/>
    <property type="evidence" value="ECO:0007669"/>
    <property type="project" value="InterPro"/>
</dbReference>
<dbReference type="InterPro" id="IPR027417">
    <property type="entry name" value="P-loop_NTPase"/>
</dbReference>
<reference evidence="2 3" key="1">
    <citation type="journal article" date="2015" name="Genome Announc.">
        <title>Expanding the biotechnology potential of lactobacilli through comparative genomics of 213 strains and associated genera.</title>
        <authorList>
            <person name="Sun Z."/>
            <person name="Harris H.M."/>
            <person name="McCann A."/>
            <person name="Guo C."/>
            <person name="Argimon S."/>
            <person name="Zhang W."/>
            <person name="Yang X."/>
            <person name="Jeffery I.B."/>
            <person name="Cooney J.C."/>
            <person name="Kagawa T.F."/>
            <person name="Liu W."/>
            <person name="Song Y."/>
            <person name="Salvetti E."/>
            <person name="Wrobel A."/>
            <person name="Rasinkangas P."/>
            <person name="Parkhill J."/>
            <person name="Rea M.C."/>
            <person name="O'Sullivan O."/>
            <person name="Ritari J."/>
            <person name="Douillard F.P."/>
            <person name="Paul Ross R."/>
            <person name="Yang R."/>
            <person name="Briner A.E."/>
            <person name="Felis G.E."/>
            <person name="de Vos W.M."/>
            <person name="Barrangou R."/>
            <person name="Klaenhammer T.R."/>
            <person name="Caufield P.W."/>
            <person name="Cui Y."/>
            <person name="Zhang H."/>
            <person name="O'Toole P.W."/>
        </authorList>
    </citation>
    <scope>NUCLEOTIDE SEQUENCE [LARGE SCALE GENOMIC DNA]</scope>
    <source>
        <strain evidence="2 3">DSM 19394</strain>
    </source>
</reference>
<proteinExistence type="predicted"/>
<dbReference type="PANTHER" id="PTHR40396">
    <property type="entry name" value="ATPASE-LIKE PROTEIN"/>
    <property type="match status" value="1"/>
</dbReference>
<dbReference type="InterPro" id="IPR003959">
    <property type="entry name" value="ATPase_AAA_core"/>
</dbReference>
<dbReference type="CDD" id="cd00267">
    <property type="entry name" value="ABC_ATPase"/>
    <property type="match status" value="1"/>
</dbReference>
<evidence type="ECO:0000313" key="3">
    <source>
        <dbReference type="Proteomes" id="UP000051955"/>
    </source>
</evidence>
<dbReference type="SMART" id="SM00382">
    <property type="entry name" value="AAA"/>
    <property type="match status" value="1"/>
</dbReference>